<feature type="chain" id="PRO_5029755766" description="Protein OS-9" evidence="12">
    <location>
        <begin position="20"/>
        <end position="640"/>
    </location>
</feature>
<sequence>MKYITNLLPFFAIIKITLGYFDLEDLQNSKYNIDFVKTPVVLPDEIPENAVTVVTKLGQKFHCIYSDRAEEVEKEKEEEISALRIGVKDLLKPLESGPCLFQTKDWWSYEFCFGKYIRQYHMEDNKISGKIIYLGYYESEYNWDNETDNESKSRLNRYHSQYYTNGSSCDVTGKQRRTEVRFICDHESGDRIDDVYEPETCVYVLTIHTMKICHHPYLKPPTKKKATVIQCKPVVTQEQFNIYEEERKEWERDQAEKLKANELKLKEAQKELKEKEKEKEIEKDEKQLNSDSKTSEQIDNIKNSKFSKLQSDIIKGVKEINKANLNNKRDIKEYIKTFTNMKKTRGDTRFKKQRRQKGEEKYKDDYDDEDDESKEEKNKSKMKETDLTKDEESKKGVLTSEEDKENVDEFSKGLKNLGLNDRQETNLANSKSKIKEAVEEQFEDILSEAQEELEKEGVDVKLDKKETARHLSQTLTNLLNVLDEKNNDKDKKKTKDDATESESVDEKVEATDEDLSNINEPQKNDAEGDKGSASSRIQEDFQEKMQNHLKKAGINTDGRKITVKIISSKTGEEIKIGNDEALSKMIIAIWSGDEEEIKEQQREKRFQLSYNSNWKRKSKLFTPPDDSGEVLKEKGEDEET</sequence>
<name>A0A7I8V6A0_9ANNE</name>
<organism evidence="14 15">
    <name type="scientific">Dimorphilus gyrociliatus</name>
    <dbReference type="NCBI Taxonomy" id="2664684"/>
    <lineage>
        <taxon>Eukaryota</taxon>
        <taxon>Metazoa</taxon>
        <taxon>Spiralia</taxon>
        <taxon>Lophotrochozoa</taxon>
        <taxon>Annelida</taxon>
        <taxon>Polychaeta</taxon>
        <taxon>Polychaeta incertae sedis</taxon>
        <taxon>Dinophilidae</taxon>
        <taxon>Dimorphilus</taxon>
    </lineage>
</organism>
<dbReference type="PROSITE" id="PS51914">
    <property type="entry name" value="MRH"/>
    <property type="match status" value="1"/>
</dbReference>
<keyword evidence="6" id="KW-1015">Disulfide bond</keyword>
<feature type="region of interest" description="Disordered" evidence="11">
    <location>
        <begin position="617"/>
        <end position="640"/>
    </location>
</feature>
<evidence type="ECO:0000256" key="8">
    <source>
        <dbReference type="ARBA" id="ARBA00053710"/>
    </source>
</evidence>
<dbReference type="EMBL" id="CAJFCJ010000001">
    <property type="protein sequence ID" value="CAD5111143.1"/>
    <property type="molecule type" value="Genomic_DNA"/>
</dbReference>
<reference evidence="14 15" key="1">
    <citation type="submission" date="2020-08" db="EMBL/GenBank/DDBJ databases">
        <authorList>
            <person name="Hejnol A."/>
        </authorList>
    </citation>
    <scope>NUCLEOTIDE SEQUENCE [LARGE SCALE GENOMIC DNA]</scope>
</reference>
<comment type="caution">
    <text evidence="14">The sequence shown here is derived from an EMBL/GenBank/DDBJ whole genome shotgun (WGS) entry which is preliminary data.</text>
</comment>
<dbReference type="GO" id="GO:0030968">
    <property type="term" value="P:endoplasmic reticulum unfolded protein response"/>
    <property type="evidence" value="ECO:0007669"/>
    <property type="project" value="InterPro"/>
</dbReference>
<evidence type="ECO:0000256" key="1">
    <source>
        <dbReference type="ARBA" id="ARBA00004319"/>
    </source>
</evidence>
<evidence type="ECO:0000256" key="10">
    <source>
        <dbReference type="ARBA" id="ARBA00069647"/>
    </source>
</evidence>
<gene>
    <name evidence="14" type="ORF">DGYR_LOCUS475</name>
</gene>
<dbReference type="GO" id="GO:0030970">
    <property type="term" value="P:retrograde protein transport, ER to cytosol"/>
    <property type="evidence" value="ECO:0007669"/>
    <property type="project" value="TreeGrafter"/>
</dbReference>
<dbReference type="GO" id="GO:0005788">
    <property type="term" value="C:endoplasmic reticulum lumen"/>
    <property type="evidence" value="ECO:0007669"/>
    <property type="project" value="UniProtKB-SubCell"/>
</dbReference>
<feature type="compositionally biased region" description="Basic and acidic residues" evidence="11">
    <location>
        <begin position="482"/>
        <end position="510"/>
    </location>
</feature>
<dbReference type="GO" id="GO:0030246">
    <property type="term" value="F:carbohydrate binding"/>
    <property type="evidence" value="ECO:0007669"/>
    <property type="project" value="UniProtKB-KW"/>
</dbReference>
<dbReference type="Pfam" id="PF07915">
    <property type="entry name" value="PRKCSH"/>
    <property type="match status" value="1"/>
</dbReference>
<keyword evidence="7" id="KW-0325">Glycoprotein</keyword>
<evidence type="ECO:0000256" key="9">
    <source>
        <dbReference type="ARBA" id="ARBA00066177"/>
    </source>
</evidence>
<feature type="region of interest" description="Disordered" evidence="11">
    <location>
        <begin position="272"/>
        <end position="299"/>
    </location>
</feature>
<evidence type="ECO:0000256" key="11">
    <source>
        <dbReference type="SAM" id="MobiDB-lite"/>
    </source>
</evidence>
<feature type="domain" description="MRH" evidence="13">
    <location>
        <begin position="97"/>
        <end position="215"/>
    </location>
</feature>
<dbReference type="OrthoDB" id="448954at2759"/>
<dbReference type="FunFam" id="2.70.130.10:FF:000002">
    <property type="entry name" value="protein OS-9 isoform X1"/>
    <property type="match status" value="1"/>
</dbReference>
<evidence type="ECO:0000256" key="6">
    <source>
        <dbReference type="ARBA" id="ARBA00023157"/>
    </source>
</evidence>
<keyword evidence="4" id="KW-0430">Lectin</keyword>
<feature type="compositionally biased region" description="Basic and acidic residues" evidence="11">
    <location>
        <begin position="374"/>
        <end position="395"/>
    </location>
</feature>
<feature type="region of interest" description="Disordered" evidence="11">
    <location>
        <begin position="342"/>
        <end position="413"/>
    </location>
</feature>
<keyword evidence="5" id="KW-0256">Endoplasmic reticulum</keyword>
<dbReference type="Proteomes" id="UP000549394">
    <property type="component" value="Unassembled WGS sequence"/>
</dbReference>
<evidence type="ECO:0000256" key="12">
    <source>
        <dbReference type="SAM" id="SignalP"/>
    </source>
</evidence>
<dbReference type="InterPro" id="IPR044865">
    <property type="entry name" value="MRH_dom"/>
</dbReference>
<keyword evidence="15" id="KW-1185">Reference proteome</keyword>
<keyword evidence="3 12" id="KW-0732">Signal</keyword>
<feature type="compositionally biased region" description="Basic and acidic residues" evidence="11">
    <location>
        <begin position="344"/>
        <end position="364"/>
    </location>
</feature>
<feature type="signal peptide" evidence="12">
    <location>
        <begin position="1"/>
        <end position="19"/>
    </location>
</feature>
<dbReference type="InterPro" id="IPR009011">
    <property type="entry name" value="Man6P_isomerase_rcpt-bd_dom_sf"/>
</dbReference>
<feature type="compositionally biased region" description="Basic and acidic residues" evidence="11">
    <location>
        <begin position="272"/>
        <end position="296"/>
    </location>
</feature>
<comment type="subunit">
    <text evidence="9">Component of the HRD1 complex, which comprises at least SYNV1/HRD1, DERL1/2, FAM8A1, HERPUD1/HERP, OS9, SEL1L and UBE2J1. FAM8A1 is stabilized by interaction with SYNV1, which prevents its proteasomal degradation. OS9 and UBE2J1 recruitment to the complex may be mediated by SEL1L. Through this complex, may interact with ERLEC1 and HSPA5. Interacts (via C-terminus) with CPNE6 (via second C2 domain); this interaction occurs in a calcium-dependent manner in vitro. Interacts with CREB3.</text>
</comment>
<dbReference type="AlphaFoldDB" id="A0A7I8V6A0"/>
<feature type="region of interest" description="Disordered" evidence="11">
    <location>
        <begin position="478"/>
        <end position="553"/>
    </location>
</feature>
<comment type="function">
    <text evidence="8">Lectin component of the HRD1 complex, which functions in endoplasmic reticulum (ER) quality control and ER-associated degradation (ERAD). Specifically recognizes and binds improperly folded glycoproteins as well as hyperglycosylated proteins, retain them in the ER, and transfers them to the ubiquitination machinery and promote their degradation. Possible targets include TRPV4 as well as hyperglycosylated HSP90B1.</text>
</comment>
<dbReference type="PANTHER" id="PTHR15414:SF5">
    <property type="entry name" value="PROTEIN OS-9"/>
    <property type="match status" value="1"/>
</dbReference>
<evidence type="ECO:0000256" key="7">
    <source>
        <dbReference type="ARBA" id="ARBA00023180"/>
    </source>
</evidence>
<evidence type="ECO:0000256" key="5">
    <source>
        <dbReference type="ARBA" id="ARBA00022824"/>
    </source>
</evidence>
<dbReference type="InterPro" id="IPR045149">
    <property type="entry name" value="OS-9-like"/>
</dbReference>
<evidence type="ECO:0000256" key="2">
    <source>
        <dbReference type="ARBA" id="ARBA00009918"/>
    </source>
</evidence>
<proteinExistence type="inferred from homology"/>
<evidence type="ECO:0000259" key="13">
    <source>
        <dbReference type="PROSITE" id="PS51914"/>
    </source>
</evidence>
<feature type="compositionally biased region" description="Basic and acidic residues" evidence="11">
    <location>
        <begin position="629"/>
        <end position="640"/>
    </location>
</feature>
<evidence type="ECO:0000256" key="3">
    <source>
        <dbReference type="ARBA" id="ARBA00022729"/>
    </source>
</evidence>
<dbReference type="Gene3D" id="2.70.130.10">
    <property type="entry name" value="Mannose-6-phosphate receptor binding domain"/>
    <property type="match status" value="1"/>
</dbReference>
<dbReference type="PANTHER" id="PTHR15414">
    <property type="entry name" value="OS-9-RELATED"/>
    <property type="match status" value="1"/>
</dbReference>
<accession>A0A7I8V6A0</accession>
<comment type="subcellular location">
    <subcellularLocation>
        <location evidence="1">Endoplasmic reticulum lumen</location>
    </subcellularLocation>
</comment>
<comment type="similarity">
    <text evidence="2">Belongs to the OS-9 family.</text>
</comment>
<evidence type="ECO:0000256" key="4">
    <source>
        <dbReference type="ARBA" id="ARBA00022734"/>
    </source>
</evidence>
<evidence type="ECO:0000313" key="15">
    <source>
        <dbReference type="Proteomes" id="UP000549394"/>
    </source>
</evidence>
<dbReference type="InterPro" id="IPR012913">
    <property type="entry name" value="OS9-like_dom"/>
</dbReference>
<protein>
    <recommendedName>
        <fullName evidence="10">Protein OS-9</fullName>
    </recommendedName>
</protein>
<evidence type="ECO:0000313" key="14">
    <source>
        <dbReference type="EMBL" id="CAD5111143.1"/>
    </source>
</evidence>
<feature type="compositionally biased region" description="Basic and acidic residues" evidence="11">
    <location>
        <begin position="537"/>
        <end position="546"/>
    </location>
</feature>
<dbReference type="SUPFAM" id="SSF50911">
    <property type="entry name" value="Mannose 6-phosphate receptor domain"/>
    <property type="match status" value="1"/>
</dbReference>